<feature type="compositionally biased region" description="Basic residues" evidence="1">
    <location>
        <begin position="98"/>
        <end position="110"/>
    </location>
</feature>
<protein>
    <submittedName>
        <fullName evidence="2">Uncharacterized protein</fullName>
    </submittedName>
</protein>
<organism evidence="2 3">
    <name type="scientific">Phenylobacterium kunshanense</name>
    <dbReference type="NCBI Taxonomy" id="1445034"/>
    <lineage>
        <taxon>Bacteria</taxon>
        <taxon>Pseudomonadati</taxon>
        <taxon>Pseudomonadota</taxon>
        <taxon>Alphaproteobacteria</taxon>
        <taxon>Caulobacterales</taxon>
        <taxon>Caulobacteraceae</taxon>
        <taxon>Phenylobacterium</taxon>
    </lineage>
</organism>
<dbReference type="EMBL" id="QFYS01000002">
    <property type="protein sequence ID" value="RAK67192.1"/>
    <property type="molecule type" value="Genomic_DNA"/>
</dbReference>
<name>A0A328BI83_9CAUL</name>
<evidence type="ECO:0000313" key="3">
    <source>
        <dbReference type="Proteomes" id="UP000249524"/>
    </source>
</evidence>
<evidence type="ECO:0000313" key="2">
    <source>
        <dbReference type="EMBL" id="RAK67192.1"/>
    </source>
</evidence>
<sequence length="110" mass="13129">MPACPLFLSWRSRPGSRPTWGWRAPGRRRSEDRRWRPHRPARCEQALIFPRSARRQVSQAALSRYRPHASKGPGYRAFRRRSRRSANSERAFWEPSRRSSRRPFRKTAIS</sequence>
<evidence type="ECO:0000256" key="1">
    <source>
        <dbReference type="SAM" id="MobiDB-lite"/>
    </source>
</evidence>
<dbReference type="Proteomes" id="UP000249524">
    <property type="component" value="Unassembled WGS sequence"/>
</dbReference>
<reference evidence="2 3" key="1">
    <citation type="submission" date="2018-05" db="EMBL/GenBank/DDBJ databases">
        <authorList>
            <person name="Lanie J.A."/>
            <person name="Ng W.-L."/>
            <person name="Kazmierczak K.M."/>
            <person name="Andrzejewski T.M."/>
            <person name="Davidsen T.M."/>
            <person name="Wayne K.J."/>
            <person name="Tettelin H."/>
            <person name="Glass J.I."/>
            <person name="Rusch D."/>
            <person name="Podicherti R."/>
            <person name="Tsui H.-C.T."/>
            <person name="Winkler M.E."/>
        </authorList>
    </citation>
    <scope>NUCLEOTIDE SEQUENCE [LARGE SCALE GENOMIC DNA]</scope>
    <source>
        <strain evidence="2 3">BUT-10</strain>
    </source>
</reference>
<keyword evidence="3" id="KW-1185">Reference proteome</keyword>
<proteinExistence type="predicted"/>
<dbReference type="AlphaFoldDB" id="A0A328BI83"/>
<comment type="caution">
    <text evidence="2">The sequence shown here is derived from an EMBL/GenBank/DDBJ whole genome shotgun (WGS) entry which is preliminary data.</text>
</comment>
<gene>
    <name evidence="2" type="ORF">DJ019_04445</name>
</gene>
<feature type="region of interest" description="Disordered" evidence="1">
    <location>
        <begin position="14"/>
        <end position="38"/>
    </location>
</feature>
<feature type="region of interest" description="Disordered" evidence="1">
    <location>
        <begin position="58"/>
        <end position="110"/>
    </location>
</feature>
<accession>A0A328BI83</accession>